<evidence type="ECO:0000259" key="2">
    <source>
        <dbReference type="Pfam" id="PF00149"/>
    </source>
</evidence>
<accession>A0AAU8NKQ1</accession>
<dbReference type="GO" id="GO:0016788">
    <property type="term" value="F:hydrolase activity, acting on ester bonds"/>
    <property type="evidence" value="ECO:0007669"/>
    <property type="project" value="TreeGrafter"/>
</dbReference>
<dbReference type="PANTHER" id="PTHR32440">
    <property type="entry name" value="PHOSPHATASE DCR2-RELATED-RELATED"/>
    <property type="match status" value="1"/>
</dbReference>
<evidence type="ECO:0000256" key="1">
    <source>
        <dbReference type="SAM" id="MobiDB-lite"/>
    </source>
</evidence>
<dbReference type="AlphaFoldDB" id="A0AAU8NKQ1"/>
<proteinExistence type="predicted"/>
<dbReference type="InterPro" id="IPR004843">
    <property type="entry name" value="Calcineurin-like_PHP"/>
</dbReference>
<dbReference type="PANTHER" id="PTHR32440:SF11">
    <property type="entry name" value="METALLOPHOSPHOESTERASE DOMAIN-CONTAINING PROTEIN"/>
    <property type="match status" value="1"/>
</dbReference>
<evidence type="ECO:0000313" key="3">
    <source>
        <dbReference type="EMBL" id="XCS43279.1"/>
    </source>
</evidence>
<feature type="compositionally biased region" description="Low complexity" evidence="1">
    <location>
        <begin position="27"/>
        <end position="56"/>
    </location>
</feature>
<dbReference type="InterPro" id="IPR029052">
    <property type="entry name" value="Metallo-depent_PP-like"/>
</dbReference>
<dbReference type="GO" id="GO:0005737">
    <property type="term" value="C:cytoplasm"/>
    <property type="evidence" value="ECO:0007669"/>
    <property type="project" value="TreeGrafter"/>
</dbReference>
<feature type="domain" description="Calcineurin-like phosphoesterase" evidence="2">
    <location>
        <begin position="76"/>
        <end position="210"/>
    </location>
</feature>
<feature type="region of interest" description="Disordered" evidence="1">
    <location>
        <begin position="25"/>
        <end position="56"/>
    </location>
</feature>
<dbReference type="EMBL" id="CP160091">
    <property type="protein sequence ID" value="XCS43279.1"/>
    <property type="molecule type" value="Genomic_DNA"/>
</dbReference>
<gene>
    <name evidence="3" type="ORF">ABZU02_04770</name>
</gene>
<organism evidence="3">
    <name type="scientific">Gardnerella piotii</name>
    <dbReference type="NCBI Taxonomy" id="2792977"/>
    <lineage>
        <taxon>Bacteria</taxon>
        <taxon>Bacillati</taxon>
        <taxon>Actinomycetota</taxon>
        <taxon>Actinomycetes</taxon>
        <taxon>Bifidobacteriales</taxon>
        <taxon>Bifidobacteriaceae</taxon>
        <taxon>Gardnerella</taxon>
    </lineage>
</organism>
<reference evidence="3" key="1">
    <citation type="submission" date="2024-06" db="EMBL/GenBank/DDBJ databases">
        <title>Vaginal Lactobacillus fatty acid response mechanisms reveal a metabolite-targeted strategy for bacterial vaginosis treatment.</title>
        <authorList>
            <person name="Zhu M."/>
            <person name="Blainey P.C."/>
            <person name="Bloom S.M."/>
            <person name="Kwon D.S."/>
        </authorList>
    </citation>
    <scope>NUCLEOTIDE SEQUENCE</scope>
    <source>
        <strain evidence="3">0809_588_1_1_BHK4</strain>
    </source>
</reference>
<dbReference type="Gene3D" id="3.60.21.10">
    <property type="match status" value="1"/>
</dbReference>
<sequence length="482" mass="53567">MLEIAESDKSDSKILKSSLNEQETFQNAKSSSFAKSSNASNKSNLSNSYSASDSSKLPTSVSARLGKLQFHLSGKFRVLQFADVQDAPKISKDTIKLIESACDAVKPDIVIFSGNQIAGYAKDFANTFVRRRWDESQDNRGADARKSHEKDLQDTRRKVLDHIKRMVKPLEERSIPWALTYGNHDFQCGLSNAELDSLYQEFSGCLNRQQTDGEFSSGSAMSLPKSILPKQIIFPCKAGTFALPVMDVNQEKVVFSIVLVDSGDYEKRGGYGSPSSKALDFLADLPNFLPPKFCVFQHFPLPQYYDLLREVAKDCAAKEHAIEGYRRFAGKYYALDDNRVLPDGYLGEGVSCPDKDSGEYDILQKIGAFAFCAGHDHRNAFAGRCEDSGMLLMATATCGFASYGPVASKCGARLLEFDIRHPYEPRTQMLEFGDLVGKASSKKAYTYGLNADCSHDLPEVDLLQKPSLFARILRRWRSIVAK</sequence>
<name>A0AAU8NKQ1_9BIFI</name>
<dbReference type="Pfam" id="PF00149">
    <property type="entry name" value="Metallophos"/>
    <property type="match status" value="1"/>
</dbReference>
<dbReference type="SUPFAM" id="SSF56300">
    <property type="entry name" value="Metallo-dependent phosphatases"/>
    <property type="match status" value="1"/>
</dbReference>
<protein>
    <submittedName>
        <fullName evidence="3">Metallophosphoesterase</fullName>
    </submittedName>
</protein>